<dbReference type="HOGENOM" id="CLU_016513_1_0_1"/>
<keyword evidence="2 4" id="KW-0285">Flavoprotein</keyword>
<comment type="similarity">
    <text evidence="1 4">Belongs to the acyl-CoA dehydrogenase family.</text>
</comment>
<dbReference type="SUPFAM" id="SSF56645">
    <property type="entry name" value="Acyl-CoA dehydrogenase NM domain-like"/>
    <property type="match status" value="1"/>
</dbReference>
<dbReference type="STRING" id="930990.A0A067M863"/>
<feature type="domain" description="Acyl-CoA oxidase/dehydrogenase middle" evidence="6">
    <location>
        <begin position="173"/>
        <end position="294"/>
    </location>
</feature>
<dbReference type="InterPro" id="IPR052904">
    <property type="entry name" value="Acyl-CoA_dehydrogenase-like"/>
</dbReference>
<evidence type="ECO:0000259" key="6">
    <source>
        <dbReference type="Pfam" id="PF02770"/>
    </source>
</evidence>
<evidence type="ECO:0008006" key="10">
    <source>
        <dbReference type="Google" id="ProtNLM"/>
    </source>
</evidence>
<dbReference type="InterPro" id="IPR006091">
    <property type="entry name" value="Acyl-CoA_Oxase/DH_mid-dom"/>
</dbReference>
<dbReference type="InterPro" id="IPR036250">
    <property type="entry name" value="AcylCo_DH-like_C"/>
</dbReference>
<evidence type="ECO:0000256" key="1">
    <source>
        <dbReference type="ARBA" id="ARBA00009347"/>
    </source>
</evidence>
<dbReference type="PANTHER" id="PTHR42707:SF2">
    <property type="entry name" value="ACD11 DEHYDROGENASE"/>
    <property type="match status" value="1"/>
</dbReference>
<dbReference type="Pfam" id="PF18158">
    <property type="entry name" value="AidB_N"/>
    <property type="match status" value="1"/>
</dbReference>
<evidence type="ECO:0000313" key="9">
    <source>
        <dbReference type="Proteomes" id="UP000027195"/>
    </source>
</evidence>
<evidence type="ECO:0000256" key="2">
    <source>
        <dbReference type="ARBA" id="ARBA00022630"/>
    </source>
</evidence>
<feature type="domain" description="Adaptive response protein AidB N-terminal" evidence="7">
    <location>
        <begin position="63"/>
        <end position="162"/>
    </location>
</feature>
<evidence type="ECO:0000256" key="3">
    <source>
        <dbReference type="ARBA" id="ARBA00022827"/>
    </source>
</evidence>
<comment type="cofactor">
    <cofactor evidence="4">
        <name>FAD</name>
        <dbReference type="ChEBI" id="CHEBI:57692"/>
    </cofactor>
</comment>
<dbReference type="OrthoDB" id="10251155at2759"/>
<reference evidence="9" key="1">
    <citation type="journal article" date="2014" name="Proc. Natl. Acad. Sci. U.S.A.">
        <title>Extensive sampling of basidiomycete genomes demonstrates inadequacy of the white-rot/brown-rot paradigm for wood decay fungi.</title>
        <authorList>
            <person name="Riley R."/>
            <person name="Salamov A.A."/>
            <person name="Brown D.W."/>
            <person name="Nagy L.G."/>
            <person name="Floudas D."/>
            <person name="Held B.W."/>
            <person name="Levasseur A."/>
            <person name="Lombard V."/>
            <person name="Morin E."/>
            <person name="Otillar R."/>
            <person name="Lindquist E.A."/>
            <person name="Sun H."/>
            <person name="LaButti K.M."/>
            <person name="Schmutz J."/>
            <person name="Jabbour D."/>
            <person name="Luo H."/>
            <person name="Baker S.E."/>
            <person name="Pisabarro A.G."/>
            <person name="Walton J.D."/>
            <person name="Blanchette R.A."/>
            <person name="Henrissat B."/>
            <person name="Martin F."/>
            <person name="Cullen D."/>
            <person name="Hibbett D.S."/>
            <person name="Grigoriev I.V."/>
        </authorList>
    </citation>
    <scope>NUCLEOTIDE SEQUENCE [LARGE SCALE GENOMIC DNA]</scope>
    <source>
        <strain evidence="9">FD-172 SS1</strain>
    </source>
</reference>
<dbReference type="InterPro" id="IPR009100">
    <property type="entry name" value="AcylCoA_DH/oxidase_NM_dom_sf"/>
</dbReference>
<dbReference type="InterPro" id="IPR041504">
    <property type="entry name" value="AidB_N"/>
</dbReference>
<dbReference type="Pfam" id="PF00441">
    <property type="entry name" value="Acyl-CoA_dh_1"/>
    <property type="match status" value="1"/>
</dbReference>
<dbReference type="PANTHER" id="PTHR42707">
    <property type="entry name" value="ACYL-COA DEHYDROGENASE"/>
    <property type="match status" value="1"/>
</dbReference>
<evidence type="ECO:0000256" key="4">
    <source>
        <dbReference type="RuleBase" id="RU362125"/>
    </source>
</evidence>
<name>A0A067M863_BOTB1</name>
<dbReference type="InterPro" id="IPR009075">
    <property type="entry name" value="AcylCo_DH/oxidase_C"/>
</dbReference>
<dbReference type="Proteomes" id="UP000027195">
    <property type="component" value="Unassembled WGS sequence"/>
</dbReference>
<evidence type="ECO:0000259" key="5">
    <source>
        <dbReference type="Pfam" id="PF00441"/>
    </source>
</evidence>
<proteinExistence type="inferred from homology"/>
<feature type="domain" description="Acyl-CoA dehydrogenase/oxidase C-terminal" evidence="5">
    <location>
        <begin position="305"/>
        <end position="466"/>
    </location>
</feature>
<dbReference type="InParanoid" id="A0A067M863"/>
<keyword evidence="4" id="KW-0560">Oxidoreductase</keyword>
<dbReference type="AlphaFoldDB" id="A0A067M863"/>
<evidence type="ECO:0000259" key="7">
    <source>
        <dbReference type="Pfam" id="PF18158"/>
    </source>
</evidence>
<dbReference type="Gene3D" id="6.10.250.600">
    <property type="match status" value="1"/>
</dbReference>
<dbReference type="Pfam" id="PF02770">
    <property type="entry name" value="Acyl-CoA_dh_M"/>
    <property type="match status" value="1"/>
</dbReference>
<evidence type="ECO:0000313" key="8">
    <source>
        <dbReference type="EMBL" id="KDQ11963.1"/>
    </source>
</evidence>
<sequence>MRVEQGFQVVPYPMLHPYKDDLVLPSLLRRILPDNLRSDIEADLIRWGEDIRGPIRSLLPLTKPPSLTQYNQWGQRIDRLEISEGWHTLKRTAAKEGLVNIFYSREKYGEWARIYGFAKTLMWVGDSNVAGCPISMTDGTARVLELTGTEQMKRDIFSRLISTDPKQAFTSGQWMTERTGGSDVSRTETTAVPAPGIVQTAVTGTEYRLNGFKWFTSAADGHVSLALARTGEVSGGSRALSLFLVPMRLPLDVFPSLTDPSYDPAQPKLNGLELHRLKNKVGTHIVPTAELSLSSTRALLLGKEGQGVKSIVPVLNITRVHCSIHALGALARAYHIAQAFASVRRVGSGAEGTLLRDIDMHTYTLAEVSVLYRALAHLVFGVVRLLGRDEAGTATQNERLRLRMMTPVVKAFTSSRAVGGMEECMIALGGQGYMEENDIGRLVRDALVEEIWEGTPNVLALDLVRAVRDPSVLEAFVQWGNSILSSVSSKLSERIKSPLDPLSSTLLSLPGIFKHIASAQPLSPSPVVARPVIQLMGHISAALYLLEHAIWACANPKTEEWEVDVEVFVRWVERRGDLMKAKREVERVLNEGAGVRAIEKGIVYGKASLGLAKL</sequence>
<dbReference type="EMBL" id="KL198053">
    <property type="protein sequence ID" value="KDQ11963.1"/>
    <property type="molecule type" value="Genomic_DNA"/>
</dbReference>
<keyword evidence="9" id="KW-1185">Reference proteome</keyword>
<dbReference type="SUPFAM" id="SSF47203">
    <property type="entry name" value="Acyl-CoA dehydrogenase C-terminal domain-like"/>
    <property type="match status" value="1"/>
</dbReference>
<dbReference type="Gene3D" id="2.40.110.20">
    <property type="match status" value="1"/>
</dbReference>
<accession>A0A067M863</accession>
<gene>
    <name evidence="8" type="ORF">BOTBODRAFT_34820</name>
</gene>
<protein>
    <recommendedName>
        <fullName evidence="10">Acyl-CoA dehydrogenase/oxidase C-terminal domain-containing protein</fullName>
    </recommendedName>
</protein>
<dbReference type="GO" id="GO:0003995">
    <property type="term" value="F:acyl-CoA dehydrogenase activity"/>
    <property type="evidence" value="ECO:0007669"/>
    <property type="project" value="TreeGrafter"/>
</dbReference>
<dbReference type="Gene3D" id="1.20.140.10">
    <property type="entry name" value="Butyryl-CoA Dehydrogenase, subunit A, domain 3"/>
    <property type="match status" value="1"/>
</dbReference>
<organism evidence="8 9">
    <name type="scientific">Botryobasidium botryosum (strain FD-172 SS1)</name>
    <dbReference type="NCBI Taxonomy" id="930990"/>
    <lineage>
        <taxon>Eukaryota</taxon>
        <taxon>Fungi</taxon>
        <taxon>Dikarya</taxon>
        <taxon>Basidiomycota</taxon>
        <taxon>Agaricomycotina</taxon>
        <taxon>Agaricomycetes</taxon>
        <taxon>Cantharellales</taxon>
        <taxon>Botryobasidiaceae</taxon>
        <taxon>Botryobasidium</taxon>
    </lineage>
</organism>
<keyword evidence="3 4" id="KW-0274">FAD</keyword>